<evidence type="ECO:0000313" key="4">
    <source>
        <dbReference type="Proteomes" id="UP001556367"/>
    </source>
</evidence>
<proteinExistence type="predicted"/>
<feature type="transmembrane region" description="Helical" evidence="2">
    <location>
        <begin position="152"/>
        <end position="178"/>
    </location>
</feature>
<feature type="region of interest" description="Disordered" evidence="1">
    <location>
        <begin position="89"/>
        <end position="114"/>
    </location>
</feature>
<reference evidence="4" key="1">
    <citation type="submission" date="2024-06" db="EMBL/GenBank/DDBJ databases">
        <title>Multi-omics analyses provide insights into the biosynthesis of the anticancer antibiotic pleurotin in Hohenbuehelia grisea.</title>
        <authorList>
            <person name="Weaver J.A."/>
            <person name="Alberti F."/>
        </authorList>
    </citation>
    <scope>NUCLEOTIDE SEQUENCE [LARGE SCALE GENOMIC DNA]</scope>
    <source>
        <strain evidence="4">T-177</strain>
    </source>
</reference>
<sequence>MSKDNYDFRPIPNKQDITELVVSKGTMANWDRTFKDLAWPDMIAWLSGSQDAPPQSDVLGLARPTLSLVRTKAVEWTAQQKALEVVERQKQEKKAKGSKKGKDDAAGSSKKGKGKSGTVLLRIFGVFAALQLLGLIPCVAASSPAFEPFPDIAFSTFAAFIQAQFSSDISLSTVLVLLTTLTNNSELLNLHTMRQQTTSSIATPRPRTGWMSALAS</sequence>
<feature type="transmembrane region" description="Helical" evidence="2">
    <location>
        <begin position="119"/>
        <end position="146"/>
    </location>
</feature>
<accession>A0ABR3IXS6</accession>
<organism evidence="3 4">
    <name type="scientific">Hohenbuehelia grisea</name>
    <dbReference type="NCBI Taxonomy" id="104357"/>
    <lineage>
        <taxon>Eukaryota</taxon>
        <taxon>Fungi</taxon>
        <taxon>Dikarya</taxon>
        <taxon>Basidiomycota</taxon>
        <taxon>Agaricomycotina</taxon>
        <taxon>Agaricomycetes</taxon>
        <taxon>Agaricomycetidae</taxon>
        <taxon>Agaricales</taxon>
        <taxon>Pleurotineae</taxon>
        <taxon>Pleurotaceae</taxon>
        <taxon>Hohenbuehelia</taxon>
    </lineage>
</organism>
<keyword evidence="2" id="KW-1133">Transmembrane helix</keyword>
<keyword evidence="2" id="KW-0812">Transmembrane</keyword>
<feature type="compositionally biased region" description="Basic and acidic residues" evidence="1">
    <location>
        <begin position="89"/>
        <end position="105"/>
    </location>
</feature>
<dbReference type="Proteomes" id="UP001556367">
    <property type="component" value="Unassembled WGS sequence"/>
</dbReference>
<name>A0ABR3IXS6_9AGAR</name>
<keyword evidence="2" id="KW-0472">Membrane</keyword>
<gene>
    <name evidence="3" type="ORF">HGRIS_010755</name>
</gene>
<protein>
    <submittedName>
        <fullName evidence="3">Uncharacterized protein</fullName>
    </submittedName>
</protein>
<comment type="caution">
    <text evidence="3">The sequence shown here is derived from an EMBL/GenBank/DDBJ whole genome shotgun (WGS) entry which is preliminary data.</text>
</comment>
<dbReference type="EMBL" id="JASNQZ010000014">
    <property type="protein sequence ID" value="KAL0948134.1"/>
    <property type="molecule type" value="Genomic_DNA"/>
</dbReference>
<keyword evidence="4" id="KW-1185">Reference proteome</keyword>
<evidence type="ECO:0000256" key="2">
    <source>
        <dbReference type="SAM" id="Phobius"/>
    </source>
</evidence>
<evidence type="ECO:0000313" key="3">
    <source>
        <dbReference type="EMBL" id="KAL0948134.1"/>
    </source>
</evidence>
<evidence type="ECO:0000256" key="1">
    <source>
        <dbReference type="SAM" id="MobiDB-lite"/>
    </source>
</evidence>